<keyword evidence="2" id="KW-0805">Transcription regulation</keyword>
<name>A0AAV5CAZ9_ELECO</name>
<keyword evidence="5" id="KW-0539">Nucleus</keyword>
<feature type="compositionally biased region" description="Polar residues" evidence="6">
    <location>
        <begin position="50"/>
        <end position="63"/>
    </location>
</feature>
<dbReference type="NCBIfam" id="TIGR01557">
    <property type="entry name" value="myb_SHAQKYF"/>
    <property type="match status" value="1"/>
</dbReference>
<evidence type="ECO:0000256" key="1">
    <source>
        <dbReference type="ARBA" id="ARBA00004123"/>
    </source>
</evidence>
<dbReference type="GO" id="GO:0000976">
    <property type="term" value="F:transcription cis-regulatory region binding"/>
    <property type="evidence" value="ECO:0007669"/>
    <property type="project" value="InterPro"/>
</dbReference>
<dbReference type="EMBL" id="BQKI01000005">
    <property type="protein sequence ID" value="GJM95284.1"/>
    <property type="molecule type" value="Genomic_DNA"/>
</dbReference>
<sequence>MSSTATGVTPDLSLHISPPSPVAACCETPELLPGLDTAAKTVDAAQRSFGVQQQRLHQPSQTAHGFKKNMGGKRSSRAPRMRWTTALHAHFVHAVELLGGHERATPKSVLELMNVKDLTLAHVKSHLQARMYRTVKGTERSACVAGHGHARDMAFLRRAAADEMDGFEGFNSNMVNTIAYSSNCTSRRSESPGEQPQQQLEHHNAAWIQALVGGNELMRRHQLPSPCRLLPYHHHLGPPQPDRILMMEQRQRVRTYMQVLKKKGEQDHGESAAVHHGLVREAVGPASVTRQNGLSAAPPPPPPRHDEHADEVVVVVRRPSPKNSSSSSDTVSSSDWLMHHHQTVLIPAAYCSSRDGSDGAIIMSRMMTKPPLPSLEMSLGRQGWQMMEQQCGGAGEFVVEPSPSSAKERTLLKCL</sequence>
<evidence type="ECO:0000256" key="5">
    <source>
        <dbReference type="ARBA" id="ARBA00023242"/>
    </source>
</evidence>
<evidence type="ECO:0000313" key="8">
    <source>
        <dbReference type="Proteomes" id="UP001054889"/>
    </source>
</evidence>
<evidence type="ECO:0000256" key="3">
    <source>
        <dbReference type="ARBA" id="ARBA00023125"/>
    </source>
</evidence>
<dbReference type="FunFam" id="1.10.10.60:FF:000002">
    <property type="entry name" value="Myb family transcription factor"/>
    <property type="match status" value="1"/>
</dbReference>
<dbReference type="Gene3D" id="1.10.10.60">
    <property type="entry name" value="Homeodomain-like"/>
    <property type="match status" value="1"/>
</dbReference>
<feature type="compositionally biased region" description="Basic residues" evidence="6">
    <location>
        <begin position="65"/>
        <end position="76"/>
    </location>
</feature>
<accession>A0AAV5CAZ9</accession>
<protein>
    <submittedName>
        <fullName evidence="7">Uncharacterized protein</fullName>
    </submittedName>
</protein>
<dbReference type="AlphaFoldDB" id="A0AAV5CAZ9"/>
<dbReference type="InterPro" id="IPR009057">
    <property type="entry name" value="Homeodomain-like_sf"/>
</dbReference>
<reference evidence="7" key="1">
    <citation type="journal article" date="2018" name="DNA Res.">
        <title>Multiple hybrid de novo genome assembly of finger millet, an orphan allotetraploid crop.</title>
        <authorList>
            <person name="Hatakeyama M."/>
            <person name="Aluri S."/>
            <person name="Balachadran M.T."/>
            <person name="Sivarajan S.R."/>
            <person name="Patrignani A."/>
            <person name="Gruter S."/>
            <person name="Poveda L."/>
            <person name="Shimizu-Inatsugi R."/>
            <person name="Baeten J."/>
            <person name="Francoijs K.J."/>
            <person name="Nataraja K.N."/>
            <person name="Reddy Y.A.N."/>
            <person name="Phadnis S."/>
            <person name="Ravikumar R.L."/>
            <person name="Schlapbach R."/>
            <person name="Sreeman S.M."/>
            <person name="Shimizu K.K."/>
        </authorList>
    </citation>
    <scope>NUCLEOTIDE SEQUENCE</scope>
</reference>
<reference evidence="7" key="2">
    <citation type="submission" date="2021-12" db="EMBL/GenBank/DDBJ databases">
        <title>Resequencing data analysis of finger millet.</title>
        <authorList>
            <person name="Hatakeyama M."/>
            <person name="Aluri S."/>
            <person name="Balachadran M.T."/>
            <person name="Sivarajan S.R."/>
            <person name="Poveda L."/>
            <person name="Shimizu-Inatsugi R."/>
            <person name="Schlapbach R."/>
            <person name="Sreeman S.M."/>
            <person name="Shimizu K.K."/>
        </authorList>
    </citation>
    <scope>NUCLEOTIDE SEQUENCE</scope>
</reference>
<organism evidence="7 8">
    <name type="scientific">Eleusine coracana subsp. coracana</name>
    <dbReference type="NCBI Taxonomy" id="191504"/>
    <lineage>
        <taxon>Eukaryota</taxon>
        <taxon>Viridiplantae</taxon>
        <taxon>Streptophyta</taxon>
        <taxon>Embryophyta</taxon>
        <taxon>Tracheophyta</taxon>
        <taxon>Spermatophyta</taxon>
        <taxon>Magnoliopsida</taxon>
        <taxon>Liliopsida</taxon>
        <taxon>Poales</taxon>
        <taxon>Poaceae</taxon>
        <taxon>PACMAD clade</taxon>
        <taxon>Chloridoideae</taxon>
        <taxon>Cynodonteae</taxon>
        <taxon>Eleusininae</taxon>
        <taxon>Eleusine</taxon>
    </lineage>
</organism>
<dbReference type="GO" id="GO:0010158">
    <property type="term" value="P:abaxial cell fate specification"/>
    <property type="evidence" value="ECO:0007669"/>
    <property type="project" value="InterPro"/>
</dbReference>
<dbReference type="PANTHER" id="PTHR31496">
    <property type="entry name" value="TRANSCRIPTION FACTOR KAN2-RELATED"/>
    <property type="match status" value="1"/>
</dbReference>
<dbReference type="InterPro" id="IPR006447">
    <property type="entry name" value="Myb_dom_plants"/>
</dbReference>
<dbReference type="Proteomes" id="UP001054889">
    <property type="component" value="Unassembled WGS sequence"/>
</dbReference>
<dbReference type="SUPFAM" id="SSF46689">
    <property type="entry name" value="Homeodomain-like"/>
    <property type="match status" value="1"/>
</dbReference>
<dbReference type="GO" id="GO:0005634">
    <property type="term" value="C:nucleus"/>
    <property type="evidence" value="ECO:0007669"/>
    <property type="project" value="UniProtKB-SubCell"/>
</dbReference>
<dbReference type="PANTHER" id="PTHR31496:SF28">
    <property type="entry name" value="G2-LIKE TRANSCRIPTION FACTOR"/>
    <property type="match status" value="1"/>
</dbReference>
<evidence type="ECO:0000256" key="2">
    <source>
        <dbReference type="ARBA" id="ARBA00023015"/>
    </source>
</evidence>
<dbReference type="GO" id="GO:0006355">
    <property type="term" value="P:regulation of DNA-templated transcription"/>
    <property type="evidence" value="ECO:0007669"/>
    <property type="project" value="InterPro"/>
</dbReference>
<gene>
    <name evidence="7" type="primary">ga12000</name>
    <name evidence="7" type="ORF">PR202_ga12000</name>
</gene>
<keyword evidence="4" id="KW-0804">Transcription</keyword>
<evidence type="ECO:0000256" key="4">
    <source>
        <dbReference type="ARBA" id="ARBA00023163"/>
    </source>
</evidence>
<comment type="caution">
    <text evidence="7">The sequence shown here is derived from an EMBL/GenBank/DDBJ whole genome shotgun (WGS) entry which is preliminary data.</text>
</comment>
<dbReference type="InterPro" id="IPR044847">
    <property type="entry name" value="KAN_fam"/>
</dbReference>
<evidence type="ECO:0000256" key="6">
    <source>
        <dbReference type="SAM" id="MobiDB-lite"/>
    </source>
</evidence>
<comment type="subcellular location">
    <subcellularLocation>
        <location evidence="1">Nucleus</location>
    </subcellularLocation>
</comment>
<proteinExistence type="predicted"/>
<evidence type="ECO:0000313" key="7">
    <source>
        <dbReference type="EMBL" id="GJM95284.1"/>
    </source>
</evidence>
<keyword evidence="8" id="KW-1185">Reference proteome</keyword>
<keyword evidence="3" id="KW-0238">DNA-binding</keyword>
<feature type="region of interest" description="Disordered" evidence="6">
    <location>
        <begin position="50"/>
        <end position="76"/>
    </location>
</feature>